<gene>
    <name evidence="2" type="ORF">GPECTOR_85g348</name>
</gene>
<evidence type="ECO:0000259" key="1">
    <source>
        <dbReference type="Pfam" id="PF07714"/>
    </source>
</evidence>
<proteinExistence type="predicted"/>
<dbReference type="InterPro" id="IPR011009">
    <property type="entry name" value="Kinase-like_dom_sf"/>
</dbReference>
<dbReference type="Gene3D" id="1.10.510.10">
    <property type="entry name" value="Transferase(Phosphotransferase) domain 1"/>
    <property type="match status" value="1"/>
</dbReference>
<reference evidence="3" key="1">
    <citation type="journal article" date="2016" name="Nat. Commun.">
        <title>The Gonium pectorale genome demonstrates co-option of cell cycle regulation during the evolution of multicellularity.</title>
        <authorList>
            <person name="Hanschen E.R."/>
            <person name="Marriage T.N."/>
            <person name="Ferris P.J."/>
            <person name="Hamaji T."/>
            <person name="Toyoda A."/>
            <person name="Fujiyama A."/>
            <person name="Neme R."/>
            <person name="Noguchi H."/>
            <person name="Minakuchi Y."/>
            <person name="Suzuki M."/>
            <person name="Kawai-Toyooka H."/>
            <person name="Smith D.R."/>
            <person name="Sparks H."/>
            <person name="Anderson J."/>
            <person name="Bakaric R."/>
            <person name="Luria V."/>
            <person name="Karger A."/>
            <person name="Kirschner M.W."/>
            <person name="Durand P.M."/>
            <person name="Michod R.E."/>
            <person name="Nozaki H."/>
            <person name="Olson B.J."/>
        </authorList>
    </citation>
    <scope>NUCLEOTIDE SEQUENCE [LARGE SCALE GENOMIC DNA]</scope>
    <source>
        <strain evidence="3">NIES-2863</strain>
    </source>
</reference>
<dbReference type="Pfam" id="PF07714">
    <property type="entry name" value="PK_Tyr_Ser-Thr"/>
    <property type="match status" value="1"/>
</dbReference>
<keyword evidence="3" id="KW-1185">Reference proteome</keyword>
<protein>
    <recommendedName>
        <fullName evidence="1">Serine-threonine/tyrosine-protein kinase catalytic domain-containing protein</fullName>
    </recommendedName>
</protein>
<sequence>MTSCGVRPYPEVHPGHILNRVKAGLRPVFHSAVPLPYSALAQRCWSADPAKRPRSPELVVALNELLRIMG</sequence>
<dbReference type="STRING" id="33097.A0A150G196"/>
<dbReference type="AlphaFoldDB" id="A0A150G196"/>
<dbReference type="GO" id="GO:0004672">
    <property type="term" value="F:protein kinase activity"/>
    <property type="evidence" value="ECO:0007669"/>
    <property type="project" value="InterPro"/>
</dbReference>
<organism evidence="2 3">
    <name type="scientific">Gonium pectorale</name>
    <name type="common">Green alga</name>
    <dbReference type="NCBI Taxonomy" id="33097"/>
    <lineage>
        <taxon>Eukaryota</taxon>
        <taxon>Viridiplantae</taxon>
        <taxon>Chlorophyta</taxon>
        <taxon>core chlorophytes</taxon>
        <taxon>Chlorophyceae</taxon>
        <taxon>CS clade</taxon>
        <taxon>Chlamydomonadales</taxon>
        <taxon>Volvocaceae</taxon>
        <taxon>Gonium</taxon>
    </lineage>
</organism>
<feature type="domain" description="Serine-threonine/tyrosine-protein kinase catalytic" evidence="1">
    <location>
        <begin position="2"/>
        <end position="60"/>
    </location>
</feature>
<evidence type="ECO:0000313" key="3">
    <source>
        <dbReference type="Proteomes" id="UP000075714"/>
    </source>
</evidence>
<dbReference type="InterPro" id="IPR001245">
    <property type="entry name" value="Ser-Thr/Tyr_kinase_cat_dom"/>
</dbReference>
<dbReference type="SUPFAM" id="SSF56112">
    <property type="entry name" value="Protein kinase-like (PK-like)"/>
    <property type="match status" value="1"/>
</dbReference>
<dbReference type="OrthoDB" id="3205772at2759"/>
<dbReference type="EMBL" id="LSYV01000086">
    <property type="protein sequence ID" value="KXZ43618.1"/>
    <property type="molecule type" value="Genomic_DNA"/>
</dbReference>
<name>A0A150G196_GONPE</name>
<accession>A0A150G196</accession>
<comment type="caution">
    <text evidence="2">The sequence shown here is derived from an EMBL/GenBank/DDBJ whole genome shotgun (WGS) entry which is preliminary data.</text>
</comment>
<evidence type="ECO:0000313" key="2">
    <source>
        <dbReference type="EMBL" id="KXZ43618.1"/>
    </source>
</evidence>
<dbReference type="Proteomes" id="UP000075714">
    <property type="component" value="Unassembled WGS sequence"/>
</dbReference>